<protein>
    <submittedName>
        <fullName evidence="2">Uncharacterized protein</fullName>
    </submittedName>
</protein>
<evidence type="ECO:0000256" key="1">
    <source>
        <dbReference type="SAM" id="Phobius"/>
    </source>
</evidence>
<accession>A0A7S1ZEB9</accession>
<dbReference type="PANTHER" id="PTHR35128">
    <property type="entry name" value="SECRETION-REGULATING GUANINE NUCLEOTIDE EXCHANGE FACTOR"/>
    <property type="match status" value="1"/>
</dbReference>
<dbReference type="PANTHER" id="PTHR35128:SF1">
    <property type="entry name" value="SECRETION-REGULATING GUANINE NUCLEOTIDE EXCHANGE FACTOR"/>
    <property type="match status" value="1"/>
</dbReference>
<reference evidence="2" key="1">
    <citation type="submission" date="2021-01" db="EMBL/GenBank/DDBJ databases">
        <authorList>
            <person name="Corre E."/>
            <person name="Pelletier E."/>
            <person name="Niang G."/>
            <person name="Scheremetjew M."/>
            <person name="Finn R."/>
            <person name="Kale V."/>
            <person name="Holt S."/>
            <person name="Cochrane G."/>
            <person name="Meng A."/>
            <person name="Brown T."/>
            <person name="Cohen L."/>
        </authorList>
    </citation>
    <scope>NUCLEOTIDE SEQUENCE</scope>
    <source>
        <strain evidence="2">Grunow 1884</strain>
    </source>
</reference>
<dbReference type="AlphaFoldDB" id="A0A7S1ZEB9"/>
<proteinExistence type="predicted"/>
<organism evidence="2">
    <name type="scientific">Trieres chinensis</name>
    <name type="common">Marine centric diatom</name>
    <name type="synonym">Odontella sinensis</name>
    <dbReference type="NCBI Taxonomy" id="1514140"/>
    <lineage>
        <taxon>Eukaryota</taxon>
        <taxon>Sar</taxon>
        <taxon>Stramenopiles</taxon>
        <taxon>Ochrophyta</taxon>
        <taxon>Bacillariophyta</taxon>
        <taxon>Mediophyceae</taxon>
        <taxon>Biddulphiophycidae</taxon>
        <taxon>Eupodiscales</taxon>
        <taxon>Parodontellaceae</taxon>
        <taxon>Trieres</taxon>
    </lineage>
</organism>
<evidence type="ECO:0000313" key="2">
    <source>
        <dbReference type="EMBL" id="CAD9336252.1"/>
    </source>
</evidence>
<dbReference type="EMBL" id="HBGO01015136">
    <property type="protein sequence ID" value="CAD9336252.1"/>
    <property type="molecule type" value="Transcribed_RNA"/>
</dbReference>
<sequence>MTKISLKATHDYVARRELSKFPAAAPIAALATLVIVGLTLRTQKTDVGTLTEPATATNRSGRADAFVSGLLPSPPQRGRLMDTDYLWQSSEGDNTPRSVLFLAHGCSHQMEDWWAPTGFHGSCPGCVGLPEERAIVATARRMGAAVVATSSSNRSSKCWSKVDGPIVARIMLEVRKHVSDGEGKEDEIPLFAFGASSGGSFVSKILPGAMKETGFPLNGFVSQIASYRFDPKVRTPSVFMTMHRDHRTHGAVSQAVSAAKVQGVSSHHIILPQHPITPSFFVERLPEFYNALESKNMAAALKEEGYLAEDETLREDPRRSEWRIVLKKFAERNGDSLVADASPLAEEMNVAYSMHEMARDKVQEALQFLYDAQTQSKHA</sequence>
<feature type="transmembrane region" description="Helical" evidence="1">
    <location>
        <begin position="21"/>
        <end position="40"/>
    </location>
</feature>
<keyword evidence="1" id="KW-0472">Membrane</keyword>
<keyword evidence="1" id="KW-0812">Transmembrane</keyword>
<gene>
    <name evidence="2" type="ORF">OSIN01602_LOCUS8553</name>
</gene>
<keyword evidence="1" id="KW-1133">Transmembrane helix</keyword>
<name>A0A7S1ZEB9_TRICV</name>